<name>A0ACB9QPM2_9MYRT</name>
<reference evidence="2" key="1">
    <citation type="journal article" date="2023" name="Front. Plant Sci.">
        <title>Chromosomal-level genome assembly of Melastoma candidum provides insights into trichome evolution.</title>
        <authorList>
            <person name="Zhong Y."/>
            <person name="Wu W."/>
            <person name="Sun C."/>
            <person name="Zou P."/>
            <person name="Liu Y."/>
            <person name="Dai S."/>
            <person name="Zhou R."/>
        </authorList>
    </citation>
    <scope>NUCLEOTIDE SEQUENCE [LARGE SCALE GENOMIC DNA]</scope>
</reference>
<comment type="caution">
    <text evidence="1">The sequence shown here is derived from an EMBL/GenBank/DDBJ whole genome shotgun (WGS) entry which is preliminary data.</text>
</comment>
<dbReference type="Proteomes" id="UP001057402">
    <property type="component" value="Chromosome 5"/>
</dbReference>
<proteinExistence type="predicted"/>
<gene>
    <name evidence="1" type="ORF">MLD38_016755</name>
</gene>
<protein>
    <submittedName>
        <fullName evidence="1">Uncharacterized protein</fullName>
    </submittedName>
</protein>
<accession>A0ACB9QPM2</accession>
<organism evidence="1 2">
    <name type="scientific">Melastoma candidum</name>
    <dbReference type="NCBI Taxonomy" id="119954"/>
    <lineage>
        <taxon>Eukaryota</taxon>
        <taxon>Viridiplantae</taxon>
        <taxon>Streptophyta</taxon>
        <taxon>Embryophyta</taxon>
        <taxon>Tracheophyta</taxon>
        <taxon>Spermatophyta</taxon>
        <taxon>Magnoliopsida</taxon>
        <taxon>eudicotyledons</taxon>
        <taxon>Gunneridae</taxon>
        <taxon>Pentapetalae</taxon>
        <taxon>rosids</taxon>
        <taxon>malvids</taxon>
        <taxon>Myrtales</taxon>
        <taxon>Melastomataceae</taxon>
        <taxon>Melastomatoideae</taxon>
        <taxon>Melastomateae</taxon>
        <taxon>Melastoma</taxon>
    </lineage>
</organism>
<evidence type="ECO:0000313" key="1">
    <source>
        <dbReference type="EMBL" id="KAI4368168.1"/>
    </source>
</evidence>
<evidence type="ECO:0000313" key="2">
    <source>
        <dbReference type="Proteomes" id="UP001057402"/>
    </source>
</evidence>
<dbReference type="EMBL" id="CM042884">
    <property type="protein sequence ID" value="KAI4368168.1"/>
    <property type="molecule type" value="Genomic_DNA"/>
</dbReference>
<sequence length="206" mass="23643">MKHPLLQRFLKTLNCFMGATSVATIMYSIWMTIVWQKDVESSSSLWSNTPWFIYVFMSLGVVLCLITCIGHFAAESANGCFLSFHIVVMFLLMLLEIMIASDIVLNSDWKDDLPKDPTGRLEDLEDFVEENKATCMWLGLLIIIIQGSIIMLSIVLKVVRKEMRINRSIIGNDVEYISNLEKYPLIDPLPPMQYYFASPMPEYQPI</sequence>
<keyword evidence="2" id="KW-1185">Reference proteome</keyword>